<evidence type="ECO:0000313" key="1">
    <source>
        <dbReference type="EMBL" id="KAG0425449.1"/>
    </source>
</evidence>
<keyword evidence="2" id="KW-1185">Reference proteome</keyword>
<comment type="caution">
    <text evidence="1">The sequence shown here is derived from an EMBL/GenBank/DDBJ whole genome shotgun (WGS) entry which is preliminary data.</text>
</comment>
<sequence length="101" mass="11174">MIVPHQSSFDIVKLASLKQIVQLLHLEKDSEGPGTVAAPRHVVATKEVGRIRGFLDPNTESDVIGYTSRVVKVSNEQFPTLTDTCAEGCTSSKLLWFVDYR</sequence>
<proteinExistence type="predicted"/>
<dbReference type="Proteomes" id="UP000805193">
    <property type="component" value="Unassembled WGS sequence"/>
</dbReference>
<gene>
    <name evidence="1" type="ORF">HPB47_027394</name>
</gene>
<reference evidence="1 2" key="1">
    <citation type="journal article" date="2020" name="Cell">
        <title>Large-Scale Comparative Analyses of Tick Genomes Elucidate Their Genetic Diversity and Vector Capacities.</title>
        <authorList>
            <consortium name="Tick Genome and Microbiome Consortium (TIGMIC)"/>
            <person name="Jia N."/>
            <person name="Wang J."/>
            <person name="Shi W."/>
            <person name="Du L."/>
            <person name="Sun Y."/>
            <person name="Zhan W."/>
            <person name="Jiang J.F."/>
            <person name="Wang Q."/>
            <person name="Zhang B."/>
            <person name="Ji P."/>
            <person name="Bell-Sakyi L."/>
            <person name="Cui X.M."/>
            <person name="Yuan T.T."/>
            <person name="Jiang B.G."/>
            <person name="Yang W.F."/>
            <person name="Lam T.T."/>
            <person name="Chang Q.C."/>
            <person name="Ding S.J."/>
            <person name="Wang X.J."/>
            <person name="Zhu J.G."/>
            <person name="Ruan X.D."/>
            <person name="Zhao L."/>
            <person name="Wei J.T."/>
            <person name="Ye R.Z."/>
            <person name="Que T.C."/>
            <person name="Du C.H."/>
            <person name="Zhou Y.H."/>
            <person name="Cheng J.X."/>
            <person name="Dai P.F."/>
            <person name="Guo W.B."/>
            <person name="Han X.H."/>
            <person name="Huang E.J."/>
            <person name="Li L.F."/>
            <person name="Wei W."/>
            <person name="Gao Y.C."/>
            <person name="Liu J.Z."/>
            <person name="Shao H.Z."/>
            <person name="Wang X."/>
            <person name="Wang C.C."/>
            <person name="Yang T.C."/>
            <person name="Huo Q.B."/>
            <person name="Li W."/>
            <person name="Chen H.Y."/>
            <person name="Chen S.E."/>
            <person name="Zhou L.G."/>
            <person name="Ni X.B."/>
            <person name="Tian J.H."/>
            <person name="Sheng Y."/>
            <person name="Liu T."/>
            <person name="Pan Y.S."/>
            <person name="Xia L.Y."/>
            <person name="Li J."/>
            <person name="Zhao F."/>
            <person name="Cao W.C."/>
        </authorList>
    </citation>
    <scope>NUCLEOTIDE SEQUENCE [LARGE SCALE GENOMIC DNA]</scope>
    <source>
        <strain evidence="1">Iper-2018</strain>
    </source>
</reference>
<accession>A0AC60PXG0</accession>
<name>A0AC60PXG0_IXOPE</name>
<evidence type="ECO:0000313" key="2">
    <source>
        <dbReference type="Proteomes" id="UP000805193"/>
    </source>
</evidence>
<organism evidence="1 2">
    <name type="scientific">Ixodes persulcatus</name>
    <name type="common">Taiga tick</name>
    <dbReference type="NCBI Taxonomy" id="34615"/>
    <lineage>
        <taxon>Eukaryota</taxon>
        <taxon>Metazoa</taxon>
        <taxon>Ecdysozoa</taxon>
        <taxon>Arthropoda</taxon>
        <taxon>Chelicerata</taxon>
        <taxon>Arachnida</taxon>
        <taxon>Acari</taxon>
        <taxon>Parasitiformes</taxon>
        <taxon>Ixodida</taxon>
        <taxon>Ixodoidea</taxon>
        <taxon>Ixodidae</taxon>
        <taxon>Ixodinae</taxon>
        <taxon>Ixodes</taxon>
    </lineage>
</organism>
<protein>
    <submittedName>
        <fullName evidence="1">Uncharacterized protein</fullName>
    </submittedName>
</protein>
<dbReference type="EMBL" id="JABSTQ010009845">
    <property type="protein sequence ID" value="KAG0425449.1"/>
    <property type="molecule type" value="Genomic_DNA"/>
</dbReference>